<reference evidence="8 9" key="1">
    <citation type="submission" date="2020-03" db="EMBL/GenBank/DDBJ databases">
        <title>Assessment of the enzymatic potential of alkaline-tolerant lipase obtained from Bacillus luteus H11 (technogenic soil) for the bioremediation of saline soils contaminated with petroleum substances.</title>
        <authorList>
            <person name="Kalwasinska A."/>
        </authorList>
    </citation>
    <scope>NUCLEOTIDE SEQUENCE [LARGE SCALE GENOMIC DNA]</scope>
    <source>
        <strain evidence="8 9">H11</strain>
    </source>
</reference>
<comment type="function">
    <text evidence="6">Catalyzes the irreversible cleavage of the glycosidic bond in both 5'-methylthioadenosine (MTA) and S-adenosylhomocysteine (SAH/AdoHcy) to adenine and the corresponding thioribose, 5'-methylthioribose and S-ribosylhomocysteine, respectively. Also cleaves 5'-deoxyadenosine, a toxic by-product of radical S-adenosylmethionine (SAM) enzymes, into 5-deoxyribose and adenine.</text>
</comment>
<feature type="active site" description="Proton acceptor" evidence="6">
    <location>
        <position position="12"/>
    </location>
</feature>
<dbReference type="HAMAP" id="MF_01684">
    <property type="entry name" value="Salvage_MtnN"/>
    <property type="match status" value="1"/>
</dbReference>
<dbReference type="GO" id="GO:0019509">
    <property type="term" value="P:L-methionine salvage from methylthioadenosine"/>
    <property type="evidence" value="ECO:0007669"/>
    <property type="project" value="UniProtKB-UniRule"/>
</dbReference>
<dbReference type="CDD" id="cd09008">
    <property type="entry name" value="MTAN"/>
    <property type="match status" value="1"/>
</dbReference>
<proteinExistence type="inferred from homology"/>
<dbReference type="NCBIfam" id="TIGR01704">
    <property type="entry name" value="MTA_SAH-Nsdase"/>
    <property type="match status" value="1"/>
</dbReference>
<evidence type="ECO:0000313" key="9">
    <source>
        <dbReference type="Proteomes" id="UP000752012"/>
    </source>
</evidence>
<evidence type="ECO:0000313" key="8">
    <source>
        <dbReference type="EMBL" id="NJP36542.1"/>
    </source>
</evidence>
<dbReference type="GO" id="GO:0005829">
    <property type="term" value="C:cytosol"/>
    <property type="evidence" value="ECO:0007669"/>
    <property type="project" value="TreeGrafter"/>
</dbReference>
<evidence type="ECO:0000256" key="1">
    <source>
        <dbReference type="ARBA" id="ARBA00004945"/>
    </source>
</evidence>
<dbReference type="GO" id="GO:0009164">
    <property type="term" value="P:nucleoside catabolic process"/>
    <property type="evidence" value="ECO:0007669"/>
    <property type="project" value="InterPro"/>
</dbReference>
<dbReference type="Gene3D" id="3.40.50.1580">
    <property type="entry name" value="Nucleoside phosphorylase domain"/>
    <property type="match status" value="1"/>
</dbReference>
<comment type="catalytic activity">
    <reaction evidence="5">
        <text>5'-deoxyadenosine + H2O = 5-deoxy-D-ribose + adenine</text>
        <dbReference type="Rhea" id="RHEA:29859"/>
        <dbReference type="ChEBI" id="CHEBI:15377"/>
        <dbReference type="ChEBI" id="CHEBI:16708"/>
        <dbReference type="ChEBI" id="CHEBI:17319"/>
        <dbReference type="ChEBI" id="CHEBI:149540"/>
        <dbReference type="EC" id="3.2.2.9"/>
    </reaction>
    <physiologicalReaction direction="left-to-right" evidence="5">
        <dbReference type="Rhea" id="RHEA:29860"/>
    </physiologicalReaction>
</comment>
<dbReference type="EC" id="3.2.2.9" evidence="6"/>
<comment type="similarity">
    <text evidence="6">Belongs to the PNP/UDP phosphorylase family. MtnN subfamily.</text>
</comment>
<dbReference type="PANTHER" id="PTHR46832">
    <property type="entry name" value="5'-METHYLTHIOADENOSINE/S-ADENOSYLHOMOCYSTEINE NUCLEOSIDASE"/>
    <property type="match status" value="1"/>
</dbReference>
<comment type="pathway">
    <text evidence="1 6">Amino-acid biosynthesis; L-methionine biosynthesis via salvage pathway; S-methyl-5-thio-alpha-D-ribose 1-phosphate from S-methyl-5'-thioadenosine (hydrolase route): step 1/2.</text>
</comment>
<comment type="caution">
    <text evidence="8">The sequence shown here is derived from an EMBL/GenBank/DDBJ whole genome shotgun (WGS) entry which is preliminary data.</text>
</comment>
<dbReference type="GO" id="GO:0019284">
    <property type="term" value="P:L-methionine salvage from S-adenosylmethionine"/>
    <property type="evidence" value="ECO:0007669"/>
    <property type="project" value="TreeGrafter"/>
</dbReference>
<dbReference type="NCBIfam" id="NF004079">
    <property type="entry name" value="PRK05584.1"/>
    <property type="match status" value="1"/>
</dbReference>
<dbReference type="PANTHER" id="PTHR46832:SF1">
    <property type="entry name" value="5'-METHYLTHIOADENOSINE_S-ADENOSYLHOMOCYSTEINE NUCLEOSIDASE"/>
    <property type="match status" value="1"/>
</dbReference>
<evidence type="ECO:0000256" key="2">
    <source>
        <dbReference type="ARBA" id="ARBA00022605"/>
    </source>
</evidence>
<dbReference type="Proteomes" id="UP000752012">
    <property type="component" value="Unassembled WGS sequence"/>
</dbReference>
<gene>
    <name evidence="6 8" type="primary">mtnN</name>
    <name evidence="8" type="ORF">HCN83_02930</name>
</gene>
<comment type="catalytic activity">
    <reaction evidence="6">
        <text>S-adenosyl-L-homocysteine + H2O = S-(5-deoxy-D-ribos-5-yl)-L-homocysteine + adenine</text>
        <dbReference type="Rhea" id="RHEA:17805"/>
        <dbReference type="ChEBI" id="CHEBI:15377"/>
        <dbReference type="ChEBI" id="CHEBI:16708"/>
        <dbReference type="ChEBI" id="CHEBI:57856"/>
        <dbReference type="ChEBI" id="CHEBI:58195"/>
        <dbReference type="EC" id="3.2.2.9"/>
    </reaction>
</comment>
<feature type="binding site" evidence="6">
    <location>
        <position position="152"/>
    </location>
    <ligand>
        <name>substrate</name>
    </ligand>
</feature>
<evidence type="ECO:0000256" key="5">
    <source>
        <dbReference type="ARBA" id="ARBA00050313"/>
    </source>
</evidence>
<feature type="domain" description="Nucleoside phosphorylase" evidence="7">
    <location>
        <begin position="2"/>
        <end position="223"/>
    </location>
</feature>
<keyword evidence="4 6" id="KW-0486">Methionine biosynthesis</keyword>
<dbReference type="EMBL" id="JAATHJ010000003">
    <property type="protein sequence ID" value="NJP36542.1"/>
    <property type="molecule type" value="Genomic_DNA"/>
</dbReference>
<dbReference type="InterPro" id="IPR000845">
    <property type="entry name" value="Nucleoside_phosphorylase_d"/>
</dbReference>
<keyword evidence="9" id="KW-1185">Reference proteome</keyword>
<dbReference type="GO" id="GO:0008782">
    <property type="term" value="F:adenosylhomocysteine nucleosidase activity"/>
    <property type="evidence" value="ECO:0007669"/>
    <property type="project" value="UniProtKB-UniRule"/>
</dbReference>
<organism evidence="8 9">
    <name type="scientific">Alkalicoccus luteus</name>
    <dbReference type="NCBI Taxonomy" id="1237094"/>
    <lineage>
        <taxon>Bacteria</taxon>
        <taxon>Bacillati</taxon>
        <taxon>Bacillota</taxon>
        <taxon>Bacilli</taxon>
        <taxon>Bacillales</taxon>
        <taxon>Bacillaceae</taxon>
        <taxon>Alkalicoccus</taxon>
    </lineage>
</organism>
<dbReference type="InterPro" id="IPR010049">
    <property type="entry name" value="MTA_SAH_Nsdase"/>
</dbReference>
<feature type="binding site" evidence="6">
    <location>
        <position position="78"/>
    </location>
    <ligand>
        <name>substrate</name>
    </ligand>
</feature>
<dbReference type="RefSeq" id="WP_168004834.1">
    <property type="nucleotide sequence ID" value="NZ_JAATHJ010000003.1"/>
</dbReference>
<keyword evidence="2 6" id="KW-0028">Amino-acid biosynthesis</keyword>
<evidence type="ECO:0000256" key="3">
    <source>
        <dbReference type="ARBA" id="ARBA00022801"/>
    </source>
</evidence>
<keyword evidence="8" id="KW-0326">Glycosidase</keyword>
<accession>A0A969PVR0</accession>
<comment type="catalytic activity">
    <reaction evidence="6">
        <text>S-methyl-5'-thioadenosine + H2O = 5-(methylsulfanyl)-D-ribose + adenine</text>
        <dbReference type="Rhea" id="RHEA:13617"/>
        <dbReference type="ChEBI" id="CHEBI:15377"/>
        <dbReference type="ChEBI" id="CHEBI:16708"/>
        <dbReference type="ChEBI" id="CHEBI:17509"/>
        <dbReference type="ChEBI" id="CHEBI:78440"/>
        <dbReference type="EC" id="3.2.2.9"/>
    </reaction>
</comment>
<evidence type="ECO:0000259" key="7">
    <source>
        <dbReference type="Pfam" id="PF01048"/>
    </source>
</evidence>
<dbReference type="InterPro" id="IPR035994">
    <property type="entry name" value="Nucleoside_phosphorylase_sf"/>
</dbReference>
<dbReference type="AlphaFoldDB" id="A0A969PVR0"/>
<dbReference type="GO" id="GO:0008930">
    <property type="term" value="F:methylthioadenosine nucleosidase activity"/>
    <property type="evidence" value="ECO:0007669"/>
    <property type="project" value="UniProtKB-UniRule"/>
</dbReference>
<evidence type="ECO:0000256" key="4">
    <source>
        <dbReference type="ARBA" id="ARBA00023167"/>
    </source>
</evidence>
<evidence type="ECO:0000256" key="6">
    <source>
        <dbReference type="HAMAP-Rule" id="MF_01684"/>
    </source>
</evidence>
<dbReference type="Pfam" id="PF01048">
    <property type="entry name" value="PNP_UDP_1"/>
    <property type="match status" value="1"/>
</dbReference>
<dbReference type="SUPFAM" id="SSF53167">
    <property type="entry name" value="Purine and uridine phosphorylases"/>
    <property type="match status" value="1"/>
</dbReference>
<protein>
    <recommendedName>
        <fullName evidence="6">5'-methylthioadenosine/S-adenosylhomocysteine nucleosidase</fullName>
        <shortName evidence="6">MTA/SAH nucleosidase</shortName>
        <shortName evidence="6">MTAN</shortName>
        <ecNumber evidence="6">3.2.2.9</ecNumber>
    </recommendedName>
    <alternativeName>
        <fullName evidence="6">5'-deoxyadenosine nucleosidase</fullName>
        <shortName evidence="6">DOA nucleosidase</shortName>
        <shortName evidence="6">dAdo nucleosidase</shortName>
    </alternativeName>
    <alternativeName>
        <fullName evidence="6">5'-methylthioadenosine nucleosidase</fullName>
        <shortName evidence="6">MTA nucleosidase</shortName>
    </alternativeName>
    <alternativeName>
        <fullName evidence="6">S-adenosylhomocysteine nucleosidase</fullName>
        <shortName evidence="6">AdoHcy nucleosidase</shortName>
        <shortName evidence="6">SAH nucleosidase</shortName>
        <shortName evidence="6">SRH nucleosidase</shortName>
    </alternativeName>
</protein>
<keyword evidence="3 6" id="KW-0378">Hydrolase</keyword>
<name>A0A969PVR0_9BACI</name>
<feature type="active site" description="Proton donor" evidence="6">
    <location>
        <position position="197"/>
    </location>
</feature>
<feature type="binding site" evidence="6">
    <location>
        <begin position="173"/>
        <end position="174"/>
    </location>
    <ligand>
        <name>substrate</name>
    </ligand>
</feature>
<sequence length="237" mass="25877">MRIGVIGAMEEEVELLKEEMGDYSETLIAGCEFFEGKLRGVDAIIGKSGIGKVNAAISTTLMIQLFFPDYIINTGSAGGFHKELKVGDVVVSTEVRYNDVDATVFGYEFGQVPRMPAFYMPDTMLVETAKECVEEAGSHAVEGLIVSGDSFISSDDQTTLIRSRFADPYASEMEAGAISHVCHQFEIPFVIIRALSDIAGQDARVSYDQFLETASVNSANMVLLMLEDLRRKDSASL</sequence>
<dbReference type="FunFam" id="3.40.50.1580:FF:000001">
    <property type="entry name" value="MTA/SAH nucleosidase family protein"/>
    <property type="match status" value="1"/>
</dbReference>